<dbReference type="InterPro" id="IPR039261">
    <property type="entry name" value="FNR_nucleotide-bd"/>
</dbReference>
<dbReference type="InterPro" id="IPR050415">
    <property type="entry name" value="MRET"/>
</dbReference>
<dbReference type="PROSITE" id="PS51384">
    <property type="entry name" value="FAD_FR"/>
    <property type="match status" value="1"/>
</dbReference>
<dbReference type="GO" id="GO:0051536">
    <property type="term" value="F:iron-sulfur cluster binding"/>
    <property type="evidence" value="ECO:0007669"/>
    <property type="project" value="InterPro"/>
</dbReference>
<proteinExistence type="predicted"/>
<dbReference type="PRINTS" id="PR00371">
    <property type="entry name" value="FPNCR"/>
</dbReference>
<evidence type="ECO:0000313" key="5">
    <source>
        <dbReference type="Proteomes" id="UP000283077"/>
    </source>
</evidence>
<dbReference type="Gene3D" id="2.40.30.10">
    <property type="entry name" value="Translation factors"/>
    <property type="match status" value="1"/>
</dbReference>
<dbReference type="InterPro" id="IPR001041">
    <property type="entry name" value="2Fe-2S_ferredoxin-type"/>
</dbReference>
<dbReference type="Pfam" id="PF00111">
    <property type="entry name" value="Fer2"/>
    <property type="match status" value="1"/>
</dbReference>
<sequence>MCAEIFRCSLMTSFSTPQPKRLNQQITKKSATAAALWQQCWRWCCQVALVQPSLLSYLEPLIRLVRPTFRAHVSHAKLVQIQQHGNFLHLTLRPGGRWQGFIPGQHLQLVLEINGRAISRTFSISSSLQLFLEQGLITLTIQQQPQGVISNQLQQLSEPTAVVYSLPQLPIHLSAAQGSFTLSQHQPALLLAAGSGITPIHAMLTSITRLTQPLRLIYSYRGADQLLFAESWRELQQKFPLLQVQLIDTQSRGRVTVAEVTAWLFQQPDSQIYVCGPTSFSQSWLHQLALLKVPPANIKQESFGLGALRPENGAQSLHPIRVTLAAQQLTVQSGDGSLLQSLEAAGLDPAYGCRRGICMQCLCQKSQGVVRNLVTGETSDAGPGQIQLCISQPLSAVELNFV</sequence>
<dbReference type="Proteomes" id="UP000283077">
    <property type="component" value="Unassembled WGS sequence"/>
</dbReference>
<dbReference type="SUPFAM" id="SSF52343">
    <property type="entry name" value="Ferredoxin reductase-like, C-terminal NADP-linked domain"/>
    <property type="match status" value="1"/>
</dbReference>
<dbReference type="SUPFAM" id="SSF54292">
    <property type="entry name" value="2Fe-2S ferredoxin-like"/>
    <property type="match status" value="1"/>
</dbReference>
<gene>
    <name evidence="4" type="ORF">EOE67_16875</name>
</gene>
<dbReference type="AlphaFoldDB" id="A0A437QG30"/>
<dbReference type="PANTHER" id="PTHR47354:SF3">
    <property type="entry name" value="OXIDOREDUCTASE-RELATED"/>
    <property type="match status" value="1"/>
</dbReference>
<dbReference type="InterPro" id="IPR012675">
    <property type="entry name" value="Beta-grasp_dom_sf"/>
</dbReference>
<evidence type="ECO:0000313" key="4">
    <source>
        <dbReference type="EMBL" id="RVU33396.1"/>
    </source>
</evidence>
<dbReference type="InterPro" id="IPR008333">
    <property type="entry name" value="Cbr1-like_FAD-bd_dom"/>
</dbReference>
<dbReference type="CDD" id="cd00207">
    <property type="entry name" value="fer2"/>
    <property type="match status" value="1"/>
</dbReference>
<dbReference type="PANTHER" id="PTHR47354">
    <property type="entry name" value="NADH OXIDOREDUCTASE HCR"/>
    <property type="match status" value="1"/>
</dbReference>
<dbReference type="OrthoDB" id="9796486at2"/>
<keyword evidence="5" id="KW-1185">Reference proteome</keyword>
<dbReference type="InterPro" id="IPR017938">
    <property type="entry name" value="Riboflavin_synthase-like_b-brl"/>
</dbReference>
<protein>
    <submittedName>
        <fullName evidence="4">Iron-sulfur cluster-binding domain-containing protein</fullName>
    </submittedName>
</protein>
<comment type="cofactor">
    <cofactor evidence="1">
        <name>[2Fe-2S] cluster</name>
        <dbReference type="ChEBI" id="CHEBI:190135"/>
    </cofactor>
</comment>
<evidence type="ECO:0000259" key="3">
    <source>
        <dbReference type="PROSITE" id="PS51384"/>
    </source>
</evidence>
<comment type="caution">
    <text evidence="4">The sequence shown here is derived from an EMBL/GenBank/DDBJ whole genome shotgun (WGS) entry which is preliminary data.</text>
</comment>
<dbReference type="Pfam" id="PF00970">
    <property type="entry name" value="FAD_binding_6"/>
    <property type="match status" value="1"/>
</dbReference>
<dbReference type="InterPro" id="IPR017927">
    <property type="entry name" value="FAD-bd_FR_type"/>
</dbReference>
<feature type="domain" description="2Fe-2S ferredoxin-type" evidence="2">
    <location>
        <begin position="320"/>
        <end position="402"/>
    </location>
</feature>
<dbReference type="SUPFAM" id="SSF63380">
    <property type="entry name" value="Riboflavin synthase domain-like"/>
    <property type="match status" value="1"/>
</dbReference>
<name>A0A437QG30_9GAMM</name>
<dbReference type="Gene3D" id="3.10.20.30">
    <property type="match status" value="1"/>
</dbReference>
<feature type="domain" description="FAD-binding FR-type" evidence="3">
    <location>
        <begin position="66"/>
        <end position="183"/>
    </location>
</feature>
<accession>A0A437QG30</accession>
<dbReference type="InterPro" id="IPR036010">
    <property type="entry name" value="2Fe-2S_ferredoxin-like_sf"/>
</dbReference>
<dbReference type="InterPro" id="IPR001709">
    <property type="entry name" value="Flavoprot_Pyr_Nucl_cyt_Rdtase"/>
</dbReference>
<evidence type="ECO:0000256" key="1">
    <source>
        <dbReference type="ARBA" id="ARBA00034078"/>
    </source>
</evidence>
<dbReference type="InterPro" id="IPR001433">
    <property type="entry name" value="OxRdtase_FAD/NAD-bd"/>
</dbReference>
<organism evidence="4 5">
    <name type="scientific">Rheinheimera riviphila</name>
    <dbReference type="NCBI Taxonomy" id="1834037"/>
    <lineage>
        <taxon>Bacteria</taxon>
        <taxon>Pseudomonadati</taxon>
        <taxon>Pseudomonadota</taxon>
        <taxon>Gammaproteobacteria</taxon>
        <taxon>Chromatiales</taxon>
        <taxon>Chromatiaceae</taxon>
        <taxon>Rheinheimera</taxon>
    </lineage>
</organism>
<dbReference type="Gene3D" id="3.40.50.80">
    <property type="entry name" value="Nucleotide-binding domain of ferredoxin-NADP reductase (FNR) module"/>
    <property type="match status" value="1"/>
</dbReference>
<evidence type="ECO:0000259" key="2">
    <source>
        <dbReference type="PROSITE" id="PS51085"/>
    </source>
</evidence>
<dbReference type="EMBL" id="SACS01000022">
    <property type="protein sequence ID" value="RVU33396.1"/>
    <property type="molecule type" value="Genomic_DNA"/>
</dbReference>
<reference evidence="4 5" key="1">
    <citation type="submission" date="2019-01" db="EMBL/GenBank/DDBJ databases">
        <authorList>
            <person name="Chen W.-M."/>
        </authorList>
    </citation>
    <scope>NUCLEOTIDE SEQUENCE [LARGE SCALE GENOMIC DNA]</scope>
    <source>
        <strain evidence="4 5">KYPC3</strain>
    </source>
</reference>
<dbReference type="PROSITE" id="PS51085">
    <property type="entry name" value="2FE2S_FER_2"/>
    <property type="match status" value="1"/>
</dbReference>
<dbReference type="GO" id="GO:0016491">
    <property type="term" value="F:oxidoreductase activity"/>
    <property type="evidence" value="ECO:0007669"/>
    <property type="project" value="InterPro"/>
</dbReference>
<dbReference type="Pfam" id="PF00175">
    <property type="entry name" value="NAD_binding_1"/>
    <property type="match status" value="1"/>
</dbReference>